<dbReference type="AlphaFoldDB" id="A0AAD5X0X9"/>
<organism evidence="2 3">
    <name type="scientific">Rhizophlyctis rosea</name>
    <dbReference type="NCBI Taxonomy" id="64517"/>
    <lineage>
        <taxon>Eukaryota</taxon>
        <taxon>Fungi</taxon>
        <taxon>Fungi incertae sedis</taxon>
        <taxon>Chytridiomycota</taxon>
        <taxon>Chytridiomycota incertae sedis</taxon>
        <taxon>Chytridiomycetes</taxon>
        <taxon>Rhizophlyctidales</taxon>
        <taxon>Rhizophlyctidaceae</taxon>
        <taxon>Rhizophlyctis</taxon>
    </lineage>
</organism>
<dbReference type="GO" id="GO:0003676">
    <property type="term" value="F:nucleic acid binding"/>
    <property type="evidence" value="ECO:0007669"/>
    <property type="project" value="UniProtKB-UniRule"/>
</dbReference>
<dbReference type="CDD" id="cd02325">
    <property type="entry name" value="R3H"/>
    <property type="match status" value="1"/>
</dbReference>
<protein>
    <recommendedName>
        <fullName evidence="1">R3H domain-containing protein</fullName>
    </recommendedName>
</protein>
<dbReference type="Proteomes" id="UP001212841">
    <property type="component" value="Unassembled WGS sequence"/>
</dbReference>
<keyword evidence="3" id="KW-1185">Reference proteome</keyword>
<name>A0AAD5X0X9_9FUNG</name>
<dbReference type="EMBL" id="JADGJD010000525">
    <property type="protein sequence ID" value="KAJ3050339.1"/>
    <property type="molecule type" value="Genomic_DNA"/>
</dbReference>
<gene>
    <name evidence="2" type="ORF">HK097_008692</name>
</gene>
<accession>A0AAD5X0X9</accession>
<dbReference type="PROSITE" id="PS51061">
    <property type="entry name" value="R3H"/>
    <property type="match status" value="1"/>
</dbReference>
<dbReference type="InterPro" id="IPR036867">
    <property type="entry name" value="R3H_dom_sf"/>
</dbReference>
<evidence type="ECO:0000259" key="1">
    <source>
        <dbReference type="PROSITE" id="PS51061"/>
    </source>
</evidence>
<sequence length="171" mass="19522">MAASEQNGVPPAGQAPKVYFNVALALAWNVTGKKFAFTKEENQEWKSRRKAKLSLTAPQPSEYDLTSHITRNSRRLNLCGDEEFNREILAPHVTPEIYKYRGWVEDPVRYLRAFATDAEARVLKFPESLNRKERQHVHSVGKELGLKTVSYGSGTKRFVVALKWDVVVFKD</sequence>
<dbReference type="Pfam" id="PF01424">
    <property type="entry name" value="R3H"/>
    <property type="match status" value="1"/>
</dbReference>
<comment type="caution">
    <text evidence="2">The sequence shown here is derived from an EMBL/GenBank/DDBJ whole genome shotgun (WGS) entry which is preliminary data.</text>
</comment>
<feature type="domain" description="R3H" evidence="1">
    <location>
        <begin position="101"/>
        <end position="165"/>
    </location>
</feature>
<reference evidence="2" key="1">
    <citation type="submission" date="2020-05" db="EMBL/GenBank/DDBJ databases">
        <title>Phylogenomic resolution of chytrid fungi.</title>
        <authorList>
            <person name="Stajich J.E."/>
            <person name="Amses K."/>
            <person name="Simmons R."/>
            <person name="Seto K."/>
            <person name="Myers J."/>
            <person name="Bonds A."/>
            <person name="Quandt C.A."/>
            <person name="Barry K."/>
            <person name="Liu P."/>
            <person name="Grigoriev I."/>
            <person name="Longcore J.E."/>
            <person name="James T.Y."/>
        </authorList>
    </citation>
    <scope>NUCLEOTIDE SEQUENCE</scope>
    <source>
        <strain evidence="2">JEL0318</strain>
    </source>
</reference>
<dbReference type="SUPFAM" id="SSF82708">
    <property type="entry name" value="R3H domain"/>
    <property type="match status" value="1"/>
</dbReference>
<proteinExistence type="predicted"/>
<dbReference type="Gene3D" id="3.30.1370.50">
    <property type="entry name" value="R3H-like domain"/>
    <property type="match status" value="1"/>
</dbReference>
<evidence type="ECO:0000313" key="2">
    <source>
        <dbReference type="EMBL" id="KAJ3050339.1"/>
    </source>
</evidence>
<evidence type="ECO:0000313" key="3">
    <source>
        <dbReference type="Proteomes" id="UP001212841"/>
    </source>
</evidence>
<dbReference type="SMART" id="SM00393">
    <property type="entry name" value="R3H"/>
    <property type="match status" value="1"/>
</dbReference>
<dbReference type="InterPro" id="IPR001374">
    <property type="entry name" value="R3H_dom"/>
</dbReference>